<accession>A0AAN9Q4Y6</accession>
<comment type="caution">
    <text evidence="1">The sequence shown here is derived from an EMBL/GenBank/DDBJ whole genome shotgun (WGS) entry which is preliminary data.</text>
</comment>
<proteinExistence type="predicted"/>
<evidence type="ECO:0000313" key="1">
    <source>
        <dbReference type="EMBL" id="KAK7318603.1"/>
    </source>
</evidence>
<dbReference type="AlphaFoldDB" id="A0AAN9Q4Y6"/>
<evidence type="ECO:0000313" key="2">
    <source>
        <dbReference type="Proteomes" id="UP001359559"/>
    </source>
</evidence>
<gene>
    <name evidence="1" type="ORF">RJT34_03306</name>
</gene>
<dbReference type="EMBL" id="JAYKXN010000001">
    <property type="protein sequence ID" value="KAK7318603.1"/>
    <property type="molecule type" value="Genomic_DNA"/>
</dbReference>
<sequence length="87" mass="10117">MQENDVVVEGHILDPKALNLKPARNKHPPLLLNLLFPFHSSVPSCVCSILVLLRSFPASGTERKFFFIIIRFRWFGFDNLVRYADRF</sequence>
<reference evidence="1 2" key="1">
    <citation type="submission" date="2024-01" db="EMBL/GenBank/DDBJ databases">
        <title>The genomes of 5 underutilized Papilionoideae crops provide insights into root nodulation and disease resistance.</title>
        <authorList>
            <person name="Yuan L."/>
        </authorList>
    </citation>
    <scope>NUCLEOTIDE SEQUENCE [LARGE SCALE GENOMIC DNA]</scope>
    <source>
        <strain evidence="1">LY-2023</strain>
        <tissue evidence="1">Leaf</tissue>
    </source>
</reference>
<dbReference type="Proteomes" id="UP001359559">
    <property type="component" value="Unassembled WGS sequence"/>
</dbReference>
<organism evidence="1 2">
    <name type="scientific">Clitoria ternatea</name>
    <name type="common">Butterfly pea</name>
    <dbReference type="NCBI Taxonomy" id="43366"/>
    <lineage>
        <taxon>Eukaryota</taxon>
        <taxon>Viridiplantae</taxon>
        <taxon>Streptophyta</taxon>
        <taxon>Embryophyta</taxon>
        <taxon>Tracheophyta</taxon>
        <taxon>Spermatophyta</taxon>
        <taxon>Magnoliopsida</taxon>
        <taxon>eudicotyledons</taxon>
        <taxon>Gunneridae</taxon>
        <taxon>Pentapetalae</taxon>
        <taxon>rosids</taxon>
        <taxon>fabids</taxon>
        <taxon>Fabales</taxon>
        <taxon>Fabaceae</taxon>
        <taxon>Papilionoideae</taxon>
        <taxon>50 kb inversion clade</taxon>
        <taxon>NPAAA clade</taxon>
        <taxon>indigoferoid/millettioid clade</taxon>
        <taxon>Phaseoleae</taxon>
        <taxon>Clitoria</taxon>
    </lineage>
</organism>
<protein>
    <submittedName>
        <fullName evidence="1">Uncharacterized protein</fullName>
    </submittedName>
</protein>
<name>A0AAN9Q4Y6_CLITE</name>
<keyword evidence="2" id="KW-1185">Reference proteome</keyword>